<feature type="domain" description="Type II CBASS E2 protein" evidence="1">
    <location>
        <begin position="2"/>
        <end position="98"/>
    </location>
</feature>
<dbReference type="STRING" id="314271.RB2654_21988"/>
<sequence length="116" mass="13302">MEYQVLVHWPWLANPNTPHVFILDPQIRPRPGGRFEDIPHLNFDSSNPVDSALCLFDPDDGEWNSTMLIADTTVPWASEWLHHYELWHFDGVWRGPNAPGPISVGEMRQADELTDA</sequence>
<dbReference type="InterPro" id="IPR058588">
    <property type="entry name" value="E2-CBASS"/>
</dbReference>
<evidence type="ECO:0000313" key="2">
    <source>
        <dbReference type="EMBL" id="EAQ10884.1"/>
    </source>
</evidence>
<proteinExistence type="predicted"/>
<comment type="caution">
    <text evidence="2">The sequence shown here is derived from an EMBL/GenBank/DDBJ whole genome shotgun (WGS) entry which is preliminary data.</text>
</comment>
<keyword evidence="3" id="KW-1185">Reference proteome</keyword>
<dbReference type="Proteomes" id="UP000002931">
    <property type="component" value="Unassembled WGS sequence"/>
</dbReference>
<protein>
    <recommendedName>
        <fullName evidence="1">Type II CBASS E2 protein domain-containing protein</fullName>
    </recommendedName>
</protein>
<dbReference type="HOGENOM" id="CLU_2093906_0_0_5"/>
<dbReference type="EMBL" id="AAMT01000023">
    <property type="protein sequence ID" value="EAQ10884.1"/>
    <property type="molecule type" value="Genomic_DNA"/>
</dbReference>
<gene>
    <name evidence="2" type="ORF">RB2654_21988</name>
</gene>
<dbReference type="eggNOG" id="ENOG50331KJ">
    <property type="taxonomic scope" value="Bacteria"/>
</dbReference>
<reference evidence="2 3" key="1">
    <citation type="journal article" date="2010" name="J. Bacteriol.">
        <title>Genome sequences of Pelagibaca bermudensis HTCC2601T and Maritimibacter alkaliphilus HTCC2654T, the type strains of two marine Roseobacter genera.</title>
        <authorList>
            <person name="Thrash J.C."/>
            <person name="Cho J.C."/>
            <person name="Ferriera S."/>
            <person name="Johnson J."/>
            <person name="Vergin K.L."/>
            <person name="Giovannoni S.J."/>
        </authorList>
    </citation>
    <scope>NUCLEOTIDE SEQUENCE [LARGE SCALE GENOMIC DNA]</scope>
    <source>
        <strain evidence="2 3">HTCC2654</strain>
    </source>
</reference>
<organism evidence="2 3">
    <name type="scientific">Maritimibacter alkaliphilus HTCC2654</name>
    <dbReference type="NCBI Taxonomy" id="314271"/>
    <lineage>
        <taxon>Bacteria</taxon>
        <taxon>Pseudomonadati</taxon>
        <taxon>Pseudomonadota</taxon>
        <taxon>Alphaproteobacteria</taxon>
        <taxon>Rhodobacterales</taxon>
        <taxon>Roseobacteraceae</taxon>
        <taxon>Maritimibacter</taxon>
    </lineage>
</organism>
<dbReference type="Pfam" id="PF26395">
    <property type="entry name" value="E2-CBASS"/>
    <property type="match status" value="1"/>
</dbReference>
<accession>A3VLJ6</accession>
<dbReference type="AlphaFoldDB" id="A3VLJ6"/>
<evidence type="ECO:0000259" key="1">
    <source>
        <dbReference type="Pfam" id="PF26395"/>
    </source>
</evidence>
<name>A3VLJ6_9RHOB</name>
<evidence type="ECO:0000313" key="3">
    <source>
        <dbReference type="Proteomes" id="UP000002931"/>
    </source>
</evidence>